<keyword evidence="6" id="KW-0418">Kinase</keyword>
<dbReference type="PANTHER" id="PTHR47429:SF2">
    <property type="entry name" value="PROTEIN TWIN LOV 1"/>
    <property type="match status" value="1"/>
</dbReference>
<evidence type="ECO:0000259" key="4">
    <source>
        <dbReference type="PROSITE" id="PS50043"/>
    </source>
</evidence>
<dbReference type="PANTHER" id="PTHR47429">
    <property type="entry name" value="PROTEIN TWIN LOV 1"/>
    <property type="match status" value="1"/>
</dbReference>
<dbReference type="STRING" id="1648404.CP97_11515"/>
<dbReference type="SMART" id="SM00421">
    <property type="entry name" value="HTH_LUXR"/>
    <property type="match status" value="1"/>
</dbReference>
<dbReference type="PROSITE" id="PS50043">
    <property type="entry name" value="HTH_LUXR_2"/>
    <property type="match status" value="1"/>
</dbReference>
<evidence type="ECO:0000256" key="1">
    <source>
        <dbReference type="ARBA" id="ARBA00022630"/>
    </source>
</evidence>
<evidence type="ECO:0000313" key="6">
    <source>
        <dbReference type="EMBL" id="AKQ42523.1"/>
    </source>
</evidence>
<keyword evidence="3" id="KW-0157">Chromophore</keyword>
<dbReference type="OrthoDB" id="7991996at2"/>
<dbReference type="GO" id="GO:0003677">
    <property type="term" value="F:DNA binding"/>
    <property type="evidence" value="ECO:0007669"/>
    <property type="project" value="InterPro"/>
</dbReference>
<keyword evidence="2" id="KW-0288">FMN</keyword>
<dbReference type="KEGG" id="ery:CP97_11515"/>
<dbReference type="Gene3D" id="3.30.450.20">
    <property type="entry name" value="PAS domain"/>
    <property type="match status" value="1"/>
</dbReference>
<protein>
    <submittedName>
        <fullName evidence="6">Sensor histidine kinase</fullName>
    </submittedName>
</protein>
<keyword evidence="6" id="KW-0808">Transferase</keyword>
<dbReference type="GO" id="GO:0006355">
    <property type="term" value="P:regulation of DNA-templated transcription"/>
    <property type="evidence" value="ECO:0007669"/>
    <property type="project" value="InterPro"/>
</dbReference>
<dbReference type="Proteomes" id="UP000059113">
    <property type="component" value="Chromosome"/>
</dbReference>
<dbReference type="PATRIC" id="fig|1648404.4.peg.2396"/>
<dbReference type="InterPro" id="IPR035965">
    <property type="entry name" value="PAS-like_dom_sf"/>
</dbReference>
<dbReference type="Pfam" id="PF00196">
    <property type="entry name" value="GerE"/>
    <property type="match status" value="1"/>
</dbReference>
<organism evidence="6 7">
    <name type="scientific">Aurantiacibacter atlanticus</name>
    <dbReference type="NCBI Taxonomy" id="1648404"/>
    <lineage>
        <taxon>Bacteria</taxon>
        <taxon>Pseudomonadati</taxon>
        <taxon>Pseudomonadota</taxon>
        <taxon>Alphaproteobacteria</taxon>
        <taxon>Sphingomonadales</taxon>
        <taxon>Erythrobacteraceae</taxon>
        <taxon>Aurantiacibacter</taxon>
    </lineage>
</organism>
<keyword evidence="7" id="KW-1185">Reference proteome</keyword>
<dbReference type="EMBL" id="CP011310">
    <property type="protein sequence ID" value="AKQ42523.1"/>
    <property type="molecule type" value="Genomic_DNA"/>
</dbReference>
<evidence type="ECO:0000313" key="7">
    <source>
        <dbReference type="Proteomes" id="UP000059113"/>
    </source>
</evidence>
<evidence type="ECO:0000256" key="3">
    <source>
        <dbReference type="ARBA" id="ARBA00022991"/>
    </source>
</evidence>
<sequence>MRVKRDGIFTSDPLALDVIATNPIASVVSNPRLPDNPIIACNQAFVDLTRYGEEEILGRNCRFLAGSGTEPWLTDAIRKGVQQRKSVLVEILNYKKDGTPFRNAVVVAPIFDERNELVYFHGSQVELEEGAEAPMLTRRVRAAEKVKTLSKRQHEVLTMVAGGLRNKQIAYELGLSEKTIKMHRGLAMEKLGARSSADMIRLAVEAGI</sequence>
<gene>
    <name evidence="6" type="ORF">CP97_11515</name>
</gene>
<dbReference type="Gene3D" id="1.10.10.10">
    <property type="entry name" value="Winged helix-like DNA-binding domain superfamily/Winged helix DNA-binding domain"/>
    <property type="match status" value="1"/>
</dbReference>
<feature type="domain" description="PAC" evidence="5">
    <location>
        <begin position="85"/>
        <end position="139"/>
    </location>
</feature>
<dbReference type="InterPro" id="IPR016032">
    <property type="entry name" value="Sig_transdc_resp-reg_C-effctor"/>
</dbReference>
<dbReference type="InterPro" id="IPR000792">
    <property type="entry name" value="Tscrpt_reg_LuxR_C"/>
</dbReference>
<dbReference type="AlphaFoldDB" id="A0A0H4VZ94"/>
<evidence type="ECO:0000259" key="5">
    <source>
        <dbReference type="PROSITE" id="PS50113"/>
    </source>
</evidence>
<dbReference type="GO" id="GO:0016301">
    <property type="term" value="F:kinase activity"/>
    <property type="evidence" value="ECO:0007669"/>
    <property type="project" value="UniProtKB-KW"/>
</dbReference>
<feature type="domain" description="HTH luxR-type" evidence="4">
    <location>
        <begin position="142"/>
        <end position="207"/>
    </location>
</feature>
<dbReference type="CDD" id="cd00130">
    <property type="entry name" value="PAS"/>
    <property type="match status" value="1"/>
</dbReference>
<dbReference type="PROSITE" id="PS50113">
    <property type="entry name" value="PAC"/>
    <property type="match status" value="1"/>
</dbReference>
<dbReference type="SUPFAM" id="SSF46894">
    <property type="entry name" value="C-terminal effector domain of the bipartite response regulators"/>
    <property type="match status" value="1"/>
</dbReference>
<dbReference type="SUPFAM" id="SSF55785">
    <property type="entry name" value="PYP-like sensor domain (PAS domain)"/>
    <property type="match status" value="1"/>
</dbReference>
<dbReference type="InterPro" id="IPR000700">
    <property type="entry name" value="PAS-assoc_C"/>
</dbReference>
<dbReference type="PRINTS" id="PR00038">
    <property type="entry name" value="HTHLUXR"/>
</dbReference>
<accession>A0A0H4VZ94</accession>
<keyword evidence="1" id="KW-0285">Flavoprotein</keyword>
<reference evidence="6 7" key="1">
    <citation type="journal article" date="2015" name="Int. J. Syst. Evol. Microbiol.">
        <title>Erythrobacter atlanticus sp. nov., a bacterium from ocean sediment able to degrade polycyclic aromatic hydrocarbons.</title>
        <authorList>
            <person name="Zhuang L."/>
            <person name="Liu Y."/>
            <person name="Wang L."/>
            <person name="Wang W."/>
            <person name="Shao Z."/>
        </authorList>
    </citation>
    <scope>NUCLEOTIDE SEQUENCE [LARGE SCALE GENOMIC DNA]</scope>
    <source>
        <strain evidence="7">s21-N3</strain>
    </source>
</reference>
<evidence type="ECO:0000256" key="2">
    <source>
        <dbReference type="ARBA" id="ARBA00022643"/>
    </source>
</evidence>
<name>A0A0H4VZ94_9SPHN</name>
<proteinExistence type="predicted"/>
<dbReference type="Pfam" id="PF13426">
    <property type="entry name" value="PAS_9"/>
    <property type="match status" value="1"/>
</dbReference>
<dbReference type="InterPro" id="IPR036388">
    <property type="entry name" value="WH-like_DNA-bd_sf"/>
</dbReference>
<dbReference type="InterPro" id="IPR000014">
    <property type="entry name" value="PAS"/>
</dbReference>
<dbReference type="CDD" id="cd06170">
    <property type="entry name" value="LuxR_C_like"/>
    <property type="match status" value="1"/>
</dbReference>
<reference evidence="7" key="2">
    <citation type="submission" date="2015-04" db="EMBL/GenBank/DDBJ databases">
        <title>The complete genome sequence of Erythrobacter sp. s21-N3.</title>
        <authorList>
            <person name="Zhuang L."/>
            <person name="Liu Y."/>
            <person name="Shao Z."/>
        </authorList>
    </citation>
    <scope>NUCLEOTIDE SEQUENCE [LARGE SCALE GENOMIC DNA]</scope>
    <source>
        <strain evidence="7">s21-N3</strain>
    </source>
</reference>